<dbReference type="Gene3D" id="3.50.50.60">
    <property type="entry name" value="FAD/NAD(P)-binding domain"/>
    <property type="match status" value="1"/>
</dbReference>
<keyword evidence="7" id="KW-0274">FAD</keyword>
<evidence type="ECO:0000256" key="7">
    <source>
        <dbReference type="ARBA" id="ARBA00022827"/>
    </source>
</evidence>
<keyword evidence="3" id="KW-0285">Flavoprotein</keyword>
<gene>
    <name evidence="11" type="ordered locus">LEPBI_I0941</name>
</gene>
<protein>
    <recommendedName>
        <fullName evidence="10">FAD dependent oxidoreductase domain-containing protein</fullName>
    </recommendedName>
</protein>
<evidence type="ECO:0000313" key="11">
    <source>
        <dbReference type="EMBL" id="ABZ97065.1"/>
    </source>
</evidence>
<dbReference type="PANTHER" id="PTHR13847">
    <property type="entry name" value="SARCOSINE DEHYDROGENASE-RELATED"/>
    <property type="match status" value="1"/>
</dbReference>
<feature type="domain" description="FAD dependent oxidoreductase" evidence="10">
    <location>
        <begin position="10"/>
        <end position="364"/>
    </location>
</feature>
<dbReference type="PANTHER" id="PTHR13847:SF283">
    <property type="entry name" value="TRNA 5-METHYLAMINOMETHYL-2-THIOURIDINE BIOSYNTHESIS BIFUNCTIONAL PROTEIN MNMC"/>
    <property type="match status" value="1"/>
</dbReference>
<dbReference type="NCBIfam" id="TIGR03197">
    <property type="entry name" value="MnmC_Cterm"/>
    <property type="match status" value="1"/>
</dbReference>
<dbReference type="InterPro" id="IPR006076">
    <property type="entry name" value="FAD-dep_OxRdtase"/>
</dbReference>
<dbReference type="RefSeq" id="WP_012387948.1">
    <property type="nucleotide sequence ID" value="NC_010602.1"/>
</dbReference>
<evidence type="ECO:0000259" key="10">
    <source>
        <dbReference type="Pfam" id="PF01266"/>
    </source>
</evidence>
<keyword evidence="12" id="KW-1185">Reference proteome</keyword>
<keyword evidence="1" id="KW-0963">Cytoplasm</keyword>
<keyword evidence="5" id="KW-0949">S-adenosyl-L-methionine</keyword>
<dbReference type="GO" id="GO:0008168">
    <property type="term" value="F:methyltransferase activity"/>
    <property type="evidence" value="ECO:0007669"/>
    <property type="project" value="UniProtKB-KW"/>
</dbReference>
<evidence type="ECO:0000256" key="3">
    <source>
        <dbReference type="ARBA" id="ARBA00022630"/>
    </source>
</evidence>
<evidence type="ECO:0000256" key="6">
    <source>
        <dbReference type="ARBA" id="ARBA00022694"/>
    </source>
</evidence>
<dbReference type="Pfam" id="PF01266">
    <property type="entry name" value="DAO"/>
    <property type="match status" value="1"/>
</dbReference>
<dbReference type="GO" id="GO:0005737">
    <property type="term" value="C:cytoplasm"/>
    <property type="evidence" value="ECO:0007669"/>
    <property type="project" value="TreeGrafter"/>
</dbReference>
<proteinExistence type="predicted"/>
<dbReference type="SUPFAM" id="SSF51905">
    <property type="entry name" value="FAD/NAD(P)-binding domain"/>
    <property type="match status" value="1"/>
</dbReference>
<reference evidence="11 12" key="1">
    <citation type="journal article" date="2008" name="PLoS ONE">
        <title>Genome sequence of the saprophyte Leptospira biflexa provides insights into the evolution of Leptospira and the pathogenesis of leptospirosis.</title>
        <authorList>
            <person name="Picardeau M."/>
            <person name="Bulach D.M."/>
            <person name="Bouchier C."/>
            <person name="Zuerner R.L."/>
            <person name="Zidane N."/>
            <person name="Wilson P.J."/>
            <person name="Creno S."/>
            <person name="Kuczek E.S."/>
            <person name="Bommezzadri S."/>
            <person name="Davis J.C."/>
            <person name="McGrath A."/>
            <person name="Johnson M.J."/>
            <person name="Boursaux-Eude C."/>
            <person name="Seemann T."/>
            <person name="Rouy Z."/>
            <person name="Coppel R.L."/>
            <person name="Rood J.I."/>
            <person name="Lajus A."/>
            <person name="Davies J.K."/>
            <person name="Medigue C."/>
            <person name="Adler B."/>
        </authorList>
    </citation>
    <scope>NUCLEOTIDE SEQUENCE [LARGE SCALE GENOMIC DNA]</scope>
    <source>
        <strain evidence="12">Patoc 1 / ATCC 23582 / Paris</strain>
    </source>
</reference>
<evidence type="ECO:0000313" key="12">
    <source>
        <dbReference type="Proteomes" id="UP000001847"/>
    </source>
</evidence>
<dbReference type="AlphaFoldDB" id="B0SMC1"/>
<keyword evidence="4" id="KW-0808">Transferase</keyword>
<keyword evidence="6" id="KW-0819">tRNA processing</keyword>
<dbReference type="KEGG" id="lbi:LEPBI_I0941"/>
<organism evidence="11 12">
    <name type="scientific">Leptospira biflexa serovar Patoc (strain Patoc 1 / ATCC 23582 / Paris)</name>
    <dbReference type="NCBI Taxonomy" id="456481"/>
    <lineage>
        <taxon>Bacteria</taxon>
        <taxon>Pseudomonadati</taxon>
        <taxon>Spirochaetota</taxon>
        <taxon>Spirochaetia</taxon>
        <taxon>Leptospirales</taxon>
        <taxon>Leptospiraceae</taxon>
        <taxon>Leptospira</taxon>
    </lineage>
</organism>
<dbReference type="Gene3D" id="3.30.9.10">
    <property type="entry name" value="D-Amino Acid Oxidase, subunit A, domain 2"/>
    <property type="match status" value="1"/>
</dbReference>
<evidence type="ECO:0000256" key="2">
    <source>
        <dbReference type="ARBA" id="ARBA00022603"/>
    </source>
</evidence>
<evidence type="ECO:0000256" key="4">
    <source>
        <dbReference type="ARBA" id="ARBA00022679"/>
    </source>
</evidence>
<dbReference type="GO" id="GO:0008033">
    <property type="term" value="P:tRNA processing"/>
    <property type="evidence" value="ECO:0007669"/>
    <property type="project" value="UniProtKB-KW"/>
</dbReference>
<sequence length="398" mass="45337">MRTLEEKTAIVVGSGIAGASICYALSKQNINTILLESESAPAKHASGNPIGVVYPFLTKHKTAESEFSLIAYTHFLEVWERLGLENSVPHANGIHFLLETESNVDRYWHSLLSHQIPESIAKQSFEPNSQKKALYFPKGKALSPAILTKELIRLAHPTMKLQSTLVSWREKESDGKLICETNEEKFEVDFLFLAQGYQFTKDPFSNWIPMKQVRGQIVQIPSAFFQNQTSILYGDYLTAEINGERVLGASFDEFHLEIEPRINETITMWETLQSKLPILHNDWKTVDVSQFGTRVSYRTQSQDRHPVVGKLPNLSTLDTTVKYQNMFRKDHKPFQIPYYESVGILNGLGSRGLTHSLLAAEILVKSILNQTMDIPNNLINSLKPDRFLLRMWKRDQLT</sequence>
<keyword evidence="8" id="KW-0560">Oxidoreductase</keyword>
<dbReference type="Proteomes" id="UP000001847">
    <property type="component" value="Chromosome I"/>
</dbReference>
<accession>B0SMC1</accession>
<evidence type="ECO:0000256" key="9">
    <source>
        <dbReference type="ARBA" id="ARBA00023268"/>
    </source>
</evidence>
<dbReference type="HOGENOM" id="CLU_022427_0_0_12"/>
<name>B0SMC1_LEPBP</name>
<dbReference type="InterPro" id="IPR036188">
    <property type="entry name" value="FAD/NAD-bd_sf"/>
</dbReference>
<evidence type="ECO:0000256" key="8">
    <source>
        <dbReference type="ARBA" id="ARBA00023002"/>
    </source>
</evidence>
<dbReference type="InterPro" id="IPR017610">
    <property type="entry name" value="tRNA_S-uridine_synth_MnmC_C"/>
</dbReference>
<dbReference type="STRING" id="456481.LEPBI_I0941"/>
<keyword evidence="2" id="KW-0489">Methyltransferase</keyword>
<dbReference type="OrthoDB" id="342348at2"/>
<dbReference type="GO" id="GO:0016645">
    <property type="term" value="F:oxidoreductase activity, acting on the CH-NH group of donors"/>
    <property type="evidence" value="ECO:0007669"/>
    <property type="project" value="InterPro"/>
</dbReference>
<keyword evidence="9" id="KW-0511">Multifunctional enzyme</keyword>
<evidence type="ECO:0000256" key="5">
    <source>
        <dbReference type="ARBA" id="ARBA00022691"/>
    </source>
</evidence>
<dbReference type="BioCyc" id="LBIF456481:LEPBI_RS04615-MONOMER"/>
<evidence type="ECO:0000256" key="1">
    <source>
        <dbReference type="ARBA" id="ARBA00022490"/>
    </source>
</evidence>
<dbReference type="GO" id="GO:0032259">
    <property type="term" value="P:methylation"/>
    <property type="evidence" value="ECO:0007669"/>
    <property type="project" value="UniProtKB-KW"/>
</dbReference>
<dbReference type="EMBL" id="CP000786">
    <property type="protein sequence ID" value="ABZ97065.1"/>
    <property type="molecule type" value="Genomic_DNA"/>
</dbReference>